<evidence type="ECO:0000313" key="11">
    <source>
        <dbReference type="Proteomes" id="UP000441208"/>
    </source>
</evidence>
<dbReference type="Proteomes" id="UP000437068">
    <property type="component" value="Unassembled WGS sequence"/>
</dbReference>
<evidence type="ECO:0000313" key="5">
    <source>
        <dbReference type="EMBL" id="KAE9147148.1"/>
    </source>
</evidence>
<dbReference type="EMBL" id="QXFY01001693">
    <property type="protein sequence ID" value="KAE9311650.1"/>
    <property type="molecule type" value="Genomic_DNA"/>
</dbReference>
<evidence type="ECO:0000313" key="3">
    <source>
        <dbReference type="EMBL" id="KAE9109985.1"/>
    </source>
</evidence>
<evidence type="ECO:0000313" key="6">
    <source>
        <dbReference type="EMBL" id="KAE9308573.1"/>
    </source>
</evidence>
<evidence type="ECO:0000313" key="13">
    <source>
        <dbReference type="Proteomes" id="UP000488956"/>
    </source>
</evidence>
<gene>
    <name evidence="6" type="ORF">PF001_g11100</name>
    <name evidence="5" type="ORF">PF006_g8146</name>
    <name evidence="3" type="ORF">PF007_g12036</name>
    <name evidence="7" type="ORF">PF008_g20155</name>
    <name evidence="2" type="ORF">PF009_g12969</name>
    <name evidence="4" type="ORF">PF010_g11237</name>
</gene>
<evidence type="ECO:0000313" key="2">
    <source>
        <dbReference type="EMBL" id="KAE8937120.1"/>
    </source>
</evidence>
<accession>A0A6A3F0I6</accession>
<dbReference type="InterPro" id="IPR000477">
    <property type="entry name" value="RT_dom"/>
</dbReference>
<dbReference type="Proteomes" id="UP000486351">
    <property type="component" value="Unassembled WGS sequence"/>
</dbReference>
<reference evidence="8 9" key="1">
    <citation type="submission" date="2018-08" db="EMBL/GenBank/DDBJ databases">
        <title>Genomic investigation of the strawberry pathogen Phytophthora fragariae indicates pathogenicity is determined by transcriptional variation in three key races.</title>
        <authorList>
            <person name="Adams T.M."/>
            <person name="Armitage A.D."/>
            <person name="Sobczyk M.K."/>
            <person name="Bates H.J."/>
            <person name="Dunwell J.M."/>
            <person name="Nellist C.F."/>
            <person name="Harrison R.J."/>
        </authorList>
    </citation>
    <scope>NUCLEOTIDE SEQUENCE [LARGE SCALE GENOMIC DNA]</scope>
    <source>
        <strain evidence="6 9">A4</strain>
        <strain evidence="5 10">NOV-5</strain>
        <strain evidence="3 11">NOV-71</strain>
        <strain evidence="7 12">NOV-77</strain>
        <strain evidence="2 8">NOV-9</strain>
        <strain evidence="4 13">ONT-3</strain>
    </source>
</reference>
<evidence type="ECO:0000313" key="9">
    <source>
        <dbReference type="Proteomes" id="UP000437068"/>
    </source>
</evidence>
<dbReference type="PROSITE" id="PS50878">
    <property type="entry name" value="RT_POL"/>
    <property type="match status" value="1"/>
</dbReference>
<dbReference type="FunFam" id="3.30.70.270:FF:000003">
    <property type="entry name" value="Transposon Ty3-G Gag-Pol polyprotein"/>
    <property type="match status" value="1"/>
</dbReference>
<evidence type="ECO:0000313" key="10">
    <source>
        <dbReference type="Proteomes" id="UP000440732"/>
    </source>
</evidence>
<dbReference type="CDD" id="cd01647">
    <property type="entry name" value="RT_LTR"/>
    <property type="match status" value="1"/>
</dbReference>
<dbReference type="PANTHER" id="PTHR33064">
    <property type="entry name" value="POL PROTEIN"/>
    <property type="match status" value="1"/>
</dbReference>
<comment type="caution">
    <text evidence="2">The sequence shown here is derived from an EMBL/GenBank/DDBJ whole genome shotgun (WGS) entry which is preliminary data.</text>
</comment>
<evidence type="ECO:0000313" key="4">
    <source>
        <dbReference type="EMBL" id="KAE9110246.1"/>
    </source>
</evidence>
<dbReference type="Proteomes" id="UP000488956">
    <property type="component" value="Unassembled WGS sequence"/>
</dbReference>
<evidence type="ECO:0000259" key="1">
    <source>
        <dbReference type="PROSITE" id="PS50878"/>
    </source>
</evidence>
<evidence type="ECO:0000313" key="8">
    <source>
        <dbReference type="Proteomes" id="UP000429523"/>
    </source>
</evidence>
<proteinExistence type="predicted"/>
<sequence>MGVSTALDEFQASMDELLGDLPYVRVYLDDILVISETFEEHMEHLRVVFTRLSDAGLTLHPKKSKICADSVDYLGYRLSEGGIEPIPSKMTAITAIAPPRHRRDLRRFVGIGRWLV</sequence>
<protein>
    <recommendedName>
        <fullName evidence="1">Reverse transcriptase domain-containing protein</fullName>
    </recommendedName>
</protein>
<name>A0A6A3F0I6_9STRA</name>
<dbReference type="PANTHER" id="PTHR33064:SF37">
    <property type="entry name" value="RIBONUCLEASE H"/>
    <property type="match status" value="1"/>
</dbReference>
<dbReference type="AlphaFoldDB" id="A0A6A3F0I6"/>
<organism evidence="2 8">
    <name type="scientific">Phytophthora fragariae</name>
    <dbReference type="NCBI Taxonomy" id="53985"/>
    <lineage>
        <taxon>Eukaryota</taxon>
        <taxon>Sar</taxon>
        <taxon>Stramenopiles</taxon>
        <taxon>Oomycota</taxon>
        <taxon>Peronosporomycetes</taxon>
        <taxon>Peronosporales</taxon>
        <taxon>Peronosporaceae</taxon>
        <taxon>Phytophthora</taxon>
    </lineage>
</organism>
<dbReference type="SUPFAM" id="SSF56672">
    <property type="entry name" value="DNA/RNA polymerases"/>
    <property type="match status" value="1"/>
</dbReference>
<dbReference type="Proteomes" id="UP000441208">
    <property type="component" value="Unassembled WGS sequence"/>
</dbReference>
<dbReference type="Gene3D" id="3.30.70.270">
    <property type="match status" value="1"/>
</dbReference>
<dbReference type="InterPro" id="IPR043128">
    <property type="entry name" value="Rev_trsase/Diguanyl_cyclase"/>
</dbReference>
<dbReference type="EMBL" id="QXGA01000366">
    <property type="protein sequence ID" value="KAE9147148.1"/>
    <property type="molecule type" value="Genomic_DNA"/>
</dbReference>
<dbReference type="EMBL" id="QXFZ01000619">
    <property type="protein sequence ID" value="KAE9109985.1"/>
    <property type="molecule type" value="Genomic_DNA"/>
</dbReference>
<evidence type="ECO:0000313" key="7">
    <source>
        <dbReference type="EMBL" id="KAE9311650.1"/>
    </source>
</evidence>
<dbReference type="EMBL" id="QXFX01000589">
    <property type="protein sequence ID" value="KAE9110246.1"/>
    <property type="molecule type" value="Genomic_DNA"/>
</dbReference>
<dbReference type="Proteomes" id="UP000429523">
    <property type="component" value="Unassembled WGS sequence"/>
</dbReference>
<evidence type="ECO:0000313" key="12">
    <source>
        <dbReference type="Proteomes" id="UP000486351"/>
    </source>
</evidence>
<dbReference type="InterPro" id="IPR043502">
    <property type="entry name" value="DNA/RNA_pol_sf"/>
</dbReference>
<dbReference type="Pfam" id="PF00078">
    <property type="entry name" value="RVT_1"/>
    <property type="match status" value="1"/>
</dbReference>
<feature type="domain" description="Reverse transcriptase" evidence="1">
    <location>
        <begin position="1"/>
        <end position="78"/>
    </location>
</feature>
<dbReference type="Proteomes" id="UP000440732">
    <property type="component" value="Unassembled WGS sequence"/>
</dbReference>
<dbReference type="EMBL" id="QXGF01000661">
    <property type="protein sequence ID" value="KAE8937120.1"/>
    <property type="molecule type" value="Genomic_DNA"/>
</dbReference>
<dbReference type="InterPro" id="IPR051320">
    <property type="entry name" value="Viral_Replic_Matur_Polypro"/>
</dbReference>
<dbReference type="EMBL" id="QXGE01000576">
    <property type="protein sequence ID" value="KAE9308573.1"/>
    <property type="molecule type" value="Genomic_DNA"/>
</dbReference>